<organism evidence="2 3">
    <name type="scientific">Thalictrum thalictroides</name>
    <name type="common">Rue-anemone</name>
    <name type="synonym">Anemone thalictroides</name>
    <dbReference type="NCBI Taxonomy" id="46969"/>
    <lineage>
        <taxon>Eukaryota</taxon>
        <taxon>Viridiplantae</taxon>
        <taxon>Streptophyta</taxon>
        <taxon>Embryophyta</taxon>
        <taxon>Tracheophyta</taxon>
        <taxon>Spermatophyta</taxon>
        <taxon>Magnoliopsida</taxon>
        <taxon>Ranunculales</taxon>
        <taxon>Ranunculaceae</taxon>
        <taxon>Thalictroideae</taxon>
        <taxon>Thalictrum</taxon>
    </lineage>
</organism>
<dbReference type="Proteomes" id="UP000554482">
    <property type="component" value="Unassembled WGS sequence"/>
</dbReference>
<name>A0A7J6V1V8_THATH</name>
<dbReference type="EMBL" id="JABWDY010039361">
    <property type="protein sequence ID" value="KAF5178974.1"/>
    <property type="molecule type" value="Genomic_DNA"/>
</dbReference>
<evidence type="ECO:0000313" key="3">
    <source>
        <dbReference type="Proteomes" id="UP000554482"/>
    </source>
</evidence>
<accession>A0A7J6V1V8</accession>
<dbReference type="AlphaFoldDB" id="A0A7J6V1V8"/>
<gene>
    <name evidence="2" type="ORF">FRX31_031440</name>
</gene>
<evidence type="ECO:0000256" key="1">
    <source>
        <dbReference type="SAM" id="MobiDB-lite"/>
    </source>
</evidence>
<protein>
    <submittedName>
        <fullName evidence="2">Uncharacterized protein</fullName>
    </submittedName>
</protein>
<keyword evidence="3" id="KW-1185">Reference proteome</keyword>
<feature type="compositionally biased region" description="Acidic residues" evidence="1">
    <location>
        <begin position="20"/>
        <end position="39"/>
    </location>
</feature>
<feature type="compositionally biased region" description="Basic and acidic residues" evidence="1">
    <location>
        <begin position="1"/>
        <end position="12"/>
    </location>
</feature>
<sequence length="104" mass="11707">MVKEDVKDDNEGRGSTVVENVEEGEISDESQSVEEISEEDFVKQESKKDNEKENFVSSSSTNSTVWMNDLYKYSSNYGSKFLSPISVLTTTIFSPLKHLFPPSV</sequence>
<comment type="caution">
    <text evidence="2">The sequence shown here is derived from an EMBL/GenBank/DDBJ whole genome shotgun (WGS) entry which is preliminary data.</text>
</comment>
<proteinExistence type="predicted"/>
<feature type="region of interest" description="Disordered" evidence="1">
    <location>
        <begin position="1"/>
        <end position="59"/>
    </location>
</feature>
<evidence type="ECO:0000313" key="2">
    <source>
        <dbReference type="EMBL" id="KAF5178974.1"/>
    </source>
</evidence>
<feature type="compositionally biased region" description="Basic and acidic residues" evidence="1">
    <location>
        <begin position="40"/>
        <end position="54"/>
    </location>
</feature>
<reference evidence="2 3" key="1">
    <citation type="submission" date="2020-06" db="EMBL/GenBank/DDBJ databases">
        <title>Transcriptomic and genomic resources for Thalictrum thalictroides and T. hernandezii: Facilitating candidate gene discovery in an emerging model plant lineage.</title>
        <authorList>
            <person name="Arias T."/>
            <person name="Riano-Pachon D.M."/>
            <person name="Di Stilio V.S."/>
        </authorList>
    </citation>
    <scope>NUCLEOTIDE SEQUENCE [LARGE SCALE GENOMIC DNA]</scope>
    <source>
        <strain evidence="3">cv. WT478/WT964</strain>
        <tissue evidence="2">Leaves</tissue>
    </source>
</reference>